<reference evidence="13 14" key="2">
    <citation type="journal article" date="2020" name="Cell Rep.">
        <title>Acquisition and Adaptation of Ultra-small Parasitic Reduced Genome Bacteria to Mammalian Hosts.</title>
        <authorList>
            <person name="McLean J.S."/>
            <person name="Bor B."/>
            <person name="Kerns K.A."/>
            <person name="Liu Q."/>
            <person name="To T.T."/>
            <person name="Solden L."/>
            <person name="Hendrickson E.L."/>
            <person name="Wrighton K."/>
            <person name="Shi W."/>
            <person name="He X."/>
        </authorList>
    </citation>
    <scope>NUCLEOTIDE SEQUENCE [LARGE SCALE GENOMIC DNA]</scope>
    <source>
        <strain evidence="13 14">TM7_G3_2_Rum_HOT_351B</strain>
    </source>
</reference>
<evidence type="ECO:0000256" key="1">
    <source>
        <dbReference type="ARBA" id="ARBA00007123"/>
    </source>
</evidence>
<evidence type="ECO:0000256" key="10">
    <source>
        <dbReference type="ARBA" id="ARBA00048552"/>
    </source>
</evidence>
<dbReference type="InterPro" id="IPR011773">
    <property type="entry name" value="DNA-dir_RpoA"/>
</dbReference>
<comment type="function">
    <text evidence="11">DNA-dependent RNA polymerase catalyzes the transcription of DNA into RNA using the four ribonucleoside triphosphates as substrates.</text>
</comment>
<feature type="domain" description="DNA-directed RNA polymerase RpoA/D/Rpb3-type" evidence="12">
    <location>
        <begin position="21"/>
        <end position="237"/>
    </location>
</feature>
<evidence type="ECO:0000256" key="4">
    <source>
        <dbReference type="ARBA" id="ARBA00022478"/>
    </source>
</evidence>
<proteinExistence type="inferred from homology"/>
<gene>
    <name evidence="11 13" type="primary">rpoA</name>
    <name evidence="13" type="ORF">G3RUM_00158</name>
</gene>
<keyword evidence="7 11" id="KW-0804">Transcription</keyword>
<dbReference type="SUPFAM" id="SSF56553">
    <property type="entry name" value="Insert subdomain of RNA polymerase alpha subunit"/>
    <property type="match status" value="1"/>
</dbReference>
<protein>
    <recommendedName>
        <fullName evidence="3 11">DNA-directed RNA polymerase subunit alpha</fullName>
        <shortName evidence="11">RNAP subunit alpha</shortName>
        <ecNumber evidence="2 11">2.7.7.6</ecNumber>
    </recommendedName>
    <alternativeName>
        <fullName evidence="9 11">RNA polymerase subunit alpha</fullName>
    </alternativeName>
    <alternativeName>
        <fullName evidence="8 11">Transcriptase subunit alpha</fullName>
    </alternativeName>
</protein>
<dbReference type="GO" id="GO:0003899">
    <property type="term" value="F:DNA-directed RNA polymerase activity"/>
    <property type="evidence" value="ECO:0007669"/>
    <property type="project" value="UniProtKB-EC"/>
</dbReference>
<dbReference type="InterPro" id="IPR011263">
    <property type="entry name" value="DNA-dir_RNA_pol_RpoA/D/Rpb3"/>
</dbReference>
<keyword evidence="14" id="KW-1185">Reference proteome</keyword>
<organism evidence="13 14">
    <name type="scientific">Candidatus Nanosyncoccus alces</name>
    <dbReference type="NCBI Taxonomy" id="2171997"/>
    <lineage>
        <taxon>Bacteria</taxon>
        <taxon>Candidatus Saccharimonadota</taxon>
        <taxon>Candidatus Nanosyncoccalia</taxon>
        <taxon>Candidatus Nanosyncoccales</taxon>
        <taxon>Candidatus Nanosyncoccaceae</taxon>
        <taxon>Candidatus Nanosyncoccus</taxon>
    </lineage>
</organism>
<dbReference type="EC" id="2.7.7.6" evidence="2 11"/>
<keyword evidence="5 11" id="KW-0808">Transferase</keyword>
<dbReference type="Proteomes" id="UP001191019">
    <property type="component" value="Unassembled WGS sequence"/>
</dbReference>
<evidence type="ECO:0000313" key="13">
    <source>
        <dbReference type="EMBL" id="RYC75215.1"/>
    </source>
</evidence>
<dbReference type="NCBIfam" id="NF003519">
    <property type="entry name" value="PRK05182.2-5"/>
    <property type="match status" value="1"/>
</dbReference>
<comment type="domain">
    <text evidence="11">The N-terminal domain is essential for RNAP assembly and basal transcription, whereas the C-terminal domain is involved in interaction with transcriptional regulators and with upstream promoter elements.</text>
</comment>
<dbReference type="CDD" id="cd06928">
    <property type="entry name" value="RNAP_alpha_NTD"/>
    <property type="match status" value="1"/>
</dbReference>
<dbReference type="Pfam" id="PF01193">
    <property type="entry name" value="RNA_pol_L"/>
    <property type="match status" value="1"/>
</dbReference>
<evidence type="ECO:0000256" key="6">
    <source>
        <dbReference type="ARBA" id="ARBA00022695"/>
    </source>
</evidence>
<dbReference type="RefSeq" id="WP_129734441.1">
    <property type="nucleotide sequence ID" value="NZ_PRLM01000001.1"/>
</dbReference>
<dbReference type="Gene3D" id="3.30.1360.10">
    <property type="entry name" value="RNA polymerase, RBP11-like subunit"/>
    <property type="match status" value="1"/>
</dbReference>
<evidence type="ECO:0000256" key="3">
    <source>
        <dbReference type="ARBA" id="ARBA00015972"/>
    </source>
</evidence>
<dbReference type="NCBIfam" id="TIGR02027">
    <property type="entry name" value="rpoA"/>
    <property type="match status" value="1"/>
</dbReference>
<evidence type="ECO:0000313" key="14">
    <source>
        <dbReference type="Proteomes" id="UP001191019"/>
    </source>
</evidence>
<keyword evidence="4 11" id="KW-0240">DNA-directed RNA polymerase</keyword>
<sequence length="316" mass="34788">MTTKNIHEANLDSVKELGENSAEFVIKPLYYGYGNTLGNSLRRVLLSSVKGAAITAFSIEGATHEYTTIPGVREDVVDIMLNLKNIRFKCHTDAPVELTLEMKGDKQSEKDGDKRVVAGDIKLPAEVEVANPNQTICHIDDPKMVLKMRFIVETGRGYLTIEQASEDRVHSDMIAIDAVFTPVLRVRYKVENTRVGQDTNLQQLTLTVDTDGTITPREAFEEAAAILVNQYAALAGSTKVESVPAPGSKQDEDDSGLMLPIEELDLSARTANALLNNDIKTIRDLVTLSETDLKDLKGFGQKALDEVKEKLTELNI</sequence>
<evidence type="ECO:0000256" key="9">
    <source>
        <dbReference type="ARBA" id="ARBA00033070"/>
    </source>
</evidence>
<evidence type="ECO:0000256" key="2">
    <source>
        <dbReference type="ARBA" id="ARBA00012418"/>
    </source>
</evidence>
<dbReference type="SMART" id="SM00662">
    <property type="entry name" value="RPOLD"/>
    <property type="match status" value="1"/>
</dbReference>
<dbReference type="Gene3D" id="1.10.150.20">
    <property type="entry name" value="5' to 3' exonuclease, C-terminal subdomain"/>
    <property type="match status" value="1"/>
</dbReference>
<dbReference type="Pfam" id="PF03118">
    <property type="entry name" value="RNA_pol_A_CTD"/>
    <property type="match status" value="1"/>
</dbReference>
<evidence type="ECO:0000256" key="5">
    <source>
        <dbReference type="ARBA" id="ARBA00022679"/>
    </source>
</evidence>
<dbReference type="InterPro" id="IPR011262">
    <property type="entry name" value="DNA-dir_RNA_pol_insert"/>
</dbReference>
<name>A0ABY0FQX4_9BACT</name>
<evidence type="ECO:0000256" key="8">
    <source>
        <dbReference type="ARBA" id="ARBA00032524"/>
    </source>
</evidence>
<dbReference type="Pfam" id="PF01000">
    <property type="entry name" value="RNA_pol_A_bac"/>
    <property type="match status" value="1"/>
</dbReference>
<dbReference type="EMBL" id="PRLM01000001">
    <property type="protein sequence ID" value="RYC75215.1"/>
    <property type="molecule type" value="Genomic_DNA"/>
</dbReference>
<evidence type="ECO:0000256" key="11">
    <source>
        <dbReference type="HAMAP-Rule" id="MF_00059"/>
    </source>
</evidence>
<reference evidence="13 14" key="1">
    <citation type="journal article" date="2018" name="bioRxiv">
        <title>Evidence of independent acquisition and adaption of ultra-small bacteria to human hosts across the highly diverse yet reduced genomes of the phylum Saccharibacteria.</title>
        <authorList>
            <person name="McLean J.S."/>
            <person name="Bor B."/>
            <person name="To T.T."/>
            <person name="Liu Q."/>
            <person name="Kearns K.A."/>
            <person name="Solden L.M."/>
            <person name="Wrighton K.C."/>
            <person name="He X."/>
            <person name="Shi W."/>
        </authorList>
    </citation>
    <scope>NUCLEOTIDE SEQUENCE [LARGE SCALE GENOMIC DNA]</scope>
    <source>
        <strain evidence="13 14">TM7_G3_2_Rum_HOT_351B</strain>
    </source>
</reference>
<dbReference type="SUPFAM" id="SSF55257">
    <property type="entry name" value="RBP11-like subunits of RNA polymerase"/>
    <property type="match status" value="1"/>
</dbReference>
<feature type="region of interest" description="Alpha C-terminal domain (alpha-CTD)" evidence="11">
    <location>
        <begin position="253"/>
        <end position="316"/>
    </location>
</feature>
<comment type="subunit">
    <text evidence="11">Homodimer. The RNAP catalytic core consists of 2 alpha, 1 beta, 1 beta' and 1 omega subunit. When a sigma factor is associated with the core the holoenzyme is formed, which can initiate transcription.</text>
</comment>
<dbReference type="GO" id="GO:0000428">
    <property type="term" value="C:DNA-directed RNA polymerase complex"/>
    <property type="evidence" value="ECO:0007669"/>
    <property type="project" value="UniProtKB-KW"/>
</dbReference>
<evidence type="ECO:0000259" key="12">
    <source>
        <dbReference type="SMART" id="SM00662"/>
    </source>
</evidence>
<keyword evidence="6 11" id="KW-0548">Nucleotidyltransferase</keyword>
<accession>A0ABY0FQX4</accession>
<feature type="region of interest" description="Alpha N-terminal domain (alpha-NTD)" evidence="11">
    <location>
        <begin position="1"/>
        <end position="241"/>
    </location>
</feature>
<dbReference type="InterPro" id="IPR011260">
    <property type="entry name" value="RNAP_asu_C"/>
</dbReference>
<dbReference type="HAMAP" id="MF_00059">
    <property type="entry name" value="RNApol_bact_RpoA"/>
    <property type="match status" value="1"/>
</dbReference>
<evidence type="ECO:0000256" key="7">
    <source>
        <dbReference type="ARBA" id="ARBA00023163"/>
    </source>
</evidence>
<comment type="similarity">
    <text evidence="1 11">Belongs to the RNA polymerase alpha chain family.</text>
</comment>
<dbReference type="InterPro" id="IPR036643">
    <property type="entry name" value="RNApol_insert_sf"/>
</dbReference>
<dbReference type="InterPro" id="IPR036603">
    <property type="entry name" value="RBP11-like"/>
</dbReference>
<dbReference type="SUPFAM" id="SSF47789">
    <property type="entry name" value="C-terminal domain of RNA polymerase alpha subunit"/>
    <property type="match status" value="1"/>
</dbReference>
<comment type="caution">
    <text evidence="13">The sequence shown here is derived from an EMBL/GenBank/DDBJ whole genome shotgun (WGS) entry which is preliminary data.</text>
</comment>
<dbReference type="Gene3D" id="2.170.120.12">
    <property type="entry name" value="DNA-directed RNA polymerase, insert domain"/>
    <property type="match status" value="1"/>
</dbReference>
<comment type="catalytic activity">
    <reaction evidence="10 11">
        <text>RNA(n) + a ribonucleoside 5'-triphosphate = RNA(n+1) + diphosphate</text>
        <dbReference type="Rhea" id="RHEA:21248"/>
        <dbReference type="Rhea" id="RHEA-COMP:14527"/>
        <dbReference type="Rhea" id="RHEA-COMP:17342"/>
        <dbReference type="ChEBI" id="CHEBI:33019"/>
        <dbReference type="ChEBI" id="CHEBI:61557"/>
        <dbReference type="ChEBI" id="CHEBI:140395"/>
        <dbReference type="EC" id="2.7.7.6"/>
    </reaction>
</comment>